<gene>
    <name evidence="1" type="ORF">SDC9_173708</name>
</gene>
<dbReference type="EMBL" id="VSSQ01075757">
    <property type="protein sequence ID" value="MPN26284.1"/>
    <property type="molecule type" value="Genomic_DNA"/>
</dbReference>
<protein>
    <submittedName>
        <fullName evidence="1">Uncharacterized protein</fullName>
    </submittedName>
</protein>
<accession>A0A645GQP2</accession>
<sequence length="83" mass="9338">MTLLPQTVLEAALEVDELDIAKVRIGDSLRVSVDAYEGERKGTVTRIEPLGRVMLDTTKFIVKVSFEESSDLLIGMHVRAYWD</sequence>
<reference evidence="1" key="1">
    <citation type="submission" date="2019-08" db="EMBL/GenBank/DDBJ databases">
        <authorList>
            <person name="Kucharzyk K."/>
            <person name="Murdoch R.W."/>
            <person name="Higgins S."/>
            <person name="Loffler F."/>
        </authorList>
    </citation>
    <scope>NUCLEOTIDE SEQUENCE</scope>
</reference>
<dbReference type="Gene3D" id="2.40.30.170">
    <property type="match status" value="1"/>
</dbReference>
<proteinExistence type="predicted"/>
<dbReference type="AlphaFoldDB" id="A0A645GQP2"/>
<evidence type="ECO:0000313" key="1">
    <source>
        <dbReference type="EMBL" id="MPN26284.1"/>
    </source>
</evidence>
<comment type="caution">
    <text evidence="1">The sequence shown here is derived from an EMBL/GenBank/DDBJ whole genome shotgun (WGS) entry which is preliminary data.</text>
</comment>
<name>A0A645GQP2_9ZZZZ</name>
<organism evidence="1">
    <name type="scientific">bioreactor metagenome</name>
    <dbReference type="NCBI Taxonomy" id="1076179"/>
    <lineage>
        <taxon>unclassified sequences</taxon>
        <taxon>metagenomes</taxon>
        <taxon>ecological metagenomes</taxon>
    </lineage>
</organism>